<keyword evidence="4" id="KW-1185">Reference proteome</keyword>
<dbReference type="EMBL" id="DS027059">
    <property type="protein sequence ID" value="EAW08367.1"/>
    <property type="molecule type" value="Genomic_DNA"/>
</dbReference>
<dbReference type="InterPro" id="IPR012292">
    <property type="entry name" value="Globin/Proto"/>
</dbReference>
<dbReference type="OrthoDB" id="10027058at2759"/>
<evidence type="ECO:0000259" key="2">
    <source>
        <dbReference type="Pfam" id="PF11563"/>
    </source>
</evidence>
<dbReference type="RefSeq" id="XP_001269793.1">
    <property type="nucleotide sequence ID" value="XM_001269792.1"/>
</dbReference>
<dbReference type="GO" id="GO:0020037">
    <property type="term" value="F:heme binding"/>
    <property type="evidence" value="ECO:0007669"/>
    <property type="project" value="InterPro"/>
</dbReference>
<dbReference type="GO" id="GO:0019825">
    <property type="term" value="F:oxygen binding"/>
    <property type="evidence" value="ECO:0007669"/>
    <property type="project" value="InterPro"/>
</dbReference>
<dbReference type="OMA" id="YIHLGAC"/>
<protein>
    <recommendedName>
        <fullName evidence="2">Globin-sensor domain-containing protein</fullName>
    </recommendedName>
</protein>
<evidence type="ECO:0000313" key="3">
    <source>
        <dbReference type="EMBL" id="EAW08367.1"/>
    </source>
</evidence>
<accession>A1CRU6</accession>
<dbReference type="KEGG" id="act:ACLA_031000"/>
<evidence type="ECO:0000313" key="4">
    <source>
        <dbReference type="Proteomes" id="UP000006701"/>
    </source>
</evidence>
<reference evidence="3 4" key="1">
    <citation type="journal article" date="2008" name="PLoS Genet.">
        <title>Genomic islands in the pathogenic filamentous fungus Aspergillus fumigatus.</title>
        <authorList>
            <person name="Fedorova N.D."/>
            <person name="Khaldi N."/>
            <person name="Joardar V.S."/>
            <person name="Maiti R."/>
            <person name="Amedeo P."/>
            <person name="Anderson M.J."/>
            <person name="Crabtree J."/>
            <person name="Silva J.C."/>
            <person name="Badger J.H."/>
            <person name="Albarraq A."/>
            <person name="Angiuoli S."/>
            <person name="Bussey H."/>
            <person name="Bowyer P."/>
            <person name="Cotty P.J."/>
            <person name="Dyer P.S."/>
            <person name="Egan A."/>
            <person name="Galens K."/>
            <person name="Fraser-Liggett C.M."/>
            <person name="Haas B.J."/>
            <person name="Inman J.M."/>
            <person name="Kent R."/>
            <person name="Lemieux S."/>
            <person name="Malavazi I."/>
            <person name="Orvis J."/>
            <person name="Roemer T."/>
            <person name="Ronning C.M."/>
            <person name="Sundaram J.P."/>
            <person name="Sutton G."/>
            <person name="Turner G."/>
            <person name="Venter J.C."/>
            <person name="White O.R."/>
            <person name="Whitty B.R."/>
            <person name="Youngman P."/>
            <person name="Wolfe K.H."/>
            <person name="Goldman G.H."/>
            <person name="Wortman J.R."/>
            <person name="Jiang B."/>
            <person name="Denning D.W."/>
            <person name="Nierman W.C."/>
        </authorList>
    </citation>
    <scope>NUCLEOTIDE SEQUENCE [LARGE SCALE GENOMIC DNA]</scope>
    <source>
        <strain evidence="4">ATCC 1007 / CBS 513.65 / DSM 816 / NCTC 3887 / NRRL 1</strain>
    </source>
</reference>
<dbReference type="PANTHER" id="PTHR42071:SF1">
    <property type="entry name" value="GLOBIN-SENSOR DOMAIN-CONTAINING PROTEIN"/>
    <property type="match status" value="1"/>
</dbReference>
<dbReference type="AlphaFoldDB" id="A1CRU6"/>
<feature type="domain" description="Globin-sensor" evidence="2">
    <location>
        <begin position="33"/>
        <end position="212"/>
    </location>
</feature>
<name>A1CRU6_ASPCL</name>
<dbReference type="eggNOG" id="ENOG502QWQY">
    <property type="taxonomic scope" value="Eukaryota"/>
</dbReference>
<dbReference type="PANTHER" id="PTHR42071">
    <property type="entry name" value="PROTOGLOBIN DOMAIN-CONTAINING PROTEIN"/>
    <property type="match status" value="1"/>
</dbReference>
<dbReference type="Pfam" id="PF11563">
    <property type="entry name" value="Protoglobin"/>
    <property type="match status" value="1"/>
</dbReference>
<dbReference type="VEuPathDB" id="FungiDB:ACLA_031000"/>
<organism evidence="3 4">
    <name type="scientific">Aspergillus clavatus (strain ATCC 1007 / CBS 513.65 / DSM 816 / NCTC 3887 / NRRL 1 / QM 1276 / 107)</name>
    <dbReference type="NCBI Taxonomy" id="344612"/>
    <lineage>
        <taxon>Eukaryota</taxon>
        <taxon>Fungi</taxon>
        <taxon>Dikarya</taxon>
        <taxon>Ascomycota</taxon>
        <taxon>Pezizomycotina</taxon>
        <taxon>Eurotiomycetes</taxon>
        <taxon>Eurotiomycetidae</taxon>
        <taxon>Eurotiales</taxon>
        <taxon>Aspergillaceae</taxon>
        <taxon>Aspergillus</taxon>
        <taxon>Aspergillus subgen. Fumigati</taxon>
    </lineage>
</organism>
<dbReference type="Proteomes" id="UP000006701">
    <property type="component" value="Unassembled WGS sequence"/>
</dbReference>
<feature type="region of interest" description="Disordered" evidence="1">
    <location>
        <begin position="237"/>
        <end position="266"/>
    </location>
</feature>
<evidence type="ECO:0000256" key="1">
    <source>
        <dbReference type="SAM" id="MobiDB-lite"/>
    </source>
</evidence>
<feature type="compositionally biased region" description="Polar residues" evidence="1">
    <location>
        <begin position="256"/>
        <end position="266"/>
    </location>
</feature>
<proteinExistence type="predicted"/>
<gene>
    <name evidence="3" type="ORF">ACLA_031000</name>
</gene>
<dbReference type="HOGENOM" id="CLU_063074_0_0_1"/>
<dbReference type="Gene3D" id="1.10.490.10">
    <property type="entry name" value="Globins"/>
    <property type="match status" value="1"/>
</dbReference>
<dbReference type="InterPro" id="IPR044398">
    <property type="entry name" value="Globin-sensor_dom"/>
</dbReference>
<dbReference type="GeneID" id="4700911"/>
<sequence>MQASEGRRQMEALLEGGRPVKHVSRKELYTRLEARINYLRDFLDFNSSDIEALTTGSKYIKALIPAVVNIVYKKLLEQDITARAFITKDTADETTHVDDWYTENSPQIQNRKMFLRWYLIKLCSDPTQMEFWRYLNKVGVMHSGQERRVPLNIEYIHIGVMLGFIQDIFTEALMSHPTLSLQRKVALVRAIGKIIWIQNDLFARYRVRDGEEYADEMSEIIIDDKEGFLGDKKILGDNSSSASSSDDDRSSICSMAPSTSSACPFSDVARSSSETKIWAGK</sequence>